<organism evidence="2 3">
    <name type="scientific">Verticillium dahliae (strain VdLs.17 / ATCC MYA-4575 / FGSC 10137)</name>
    <name type="common">Verticillium wilt</name>
    <dbReference type="NCBI Taxonomy" id="498257"/>
    <lineage>
        <taxon>Eukaryota</taxon>
        <taxon>Fungi</taxon>
        <taxon>Dikarya</taxon>
        <taxon>Ascomycota</taxon>
        <taxon>Pezizomycotina</taxon>
        <taxon>Sordariomycetes</taxon>
        <taxon>Hypocreomycetidae</taxon>
        <taxon>Glomerellales</taxon>
        <taxon>Plectosphaerellaceae</taxon>
        <taxon>Verticillium</taxon>
    </lineage>
</organism>
<feature type="chain" id="PRO_5003439052" evidence="1">
    <location>
        <begin position="23"/>
        <end position="1171"/>
    </location>
</feature>
<proteinExistence type="predicted"/>
<dbReference type="Gene3D" id="3.20.20.80">
    <property type="entry name" value="Glycosidases"/>
    <property type="match status" value="1"/>
</dbReference>
<dbReference type="RefSeq" id="XP_009648843.1">
    <property type="nucleotide sequence ID" value="XM_009650548.1"/>
</dbReference>
<keyword evidence="1" id="KW-0732">Signal</keyword>
<evidence type="ECO:0000313" key="3">
    <source>
        <dbReference type="Proteomes" id="UP000001611"/>
    </source>
</evidence>
<dbReference type="AlphaFoldDB" id="G2X2Q7"/>
<dbReference type="KEGG" id="vda:VDAG_04101"/>
<reference evidence="2 3" key="1">
    <citation type="submission" date="2008-03" db="EMBL/GenBank/DDBJ databases">
        <title>The Genome Sequence of Verticillium dahliae VdLs.17.</title>
        <authorList>
            <consortium name="The Broad Institute Genome Sequencing Platform"/>
            <person name="Ma L.-J.J."/>
            <person name="Klosterman S.J."/>
            <person name="Subbarao K."/>
            <person name="Dobinson K."/>
            <person name="Veronese P."/>
            <person name="Kang S."/>
            <person name="Gold S.E."/>
            <person name="Young S."/>
            <person name="Jaffe D."/>
            <person name="Gnerre S."/>
            <person name="Berlin A."/>
            <person name="Heiman D."/>
            <person name="Hepburn T."/>
            <person name="Sykes S."/>
            <person name="Alvarado L."/>
            <person name="Kodira C.D."/>
            <person name="Lander E."/>
            <person name="Galagan J."/>
            <person name="Nusbaum C."/>
            <person name="Birren B."/>
        </authorList>
    </citation>
    <scope>NUCLEOTIDE SEQUENCE [LARGE SCALE GENOMIC DNA]</scope>
    <source>
        <strain evidence="3">VdLs.17 / ATCC MYA-4575 / FGSC 10137</strain>
    </source>
</reference>
<keyword evidence="3" id="KW-1185">Reference proteome</keyword>
<dbReference type="GO" id="GO:0051118">
    <property type="term" value="F:glucan endo-1,3-alpha-glucosidase activity"/>
    <property type="evidence" value="ECO:0007669"/>
    <property type="project" value="InterPro"/>
</dbReference>
<dbReference type="HOGENOM" id="CLU_280764_0_0_1"/>
<dbReference type="CDD" id="cd11577">
    <property type="entry name" value="GH71"/>
    <property type="match status" value="1"/>
</dbReference>
<dbReference type="InterPro" id="IPR051130">
    <property type="entry name" value="Mito_struct-func_regulator"/>
</dbReference>
<dbReference type="OrthoDB" id="1046782at2759"/>
<accession>G2X2Q7</accession>
<dbReference type="PANTHER" id="PTHR43173:SF33">
    <property type="entry name" value="ASCUS WALL ENDO-1,3-ALPHA-GLUCANASE-RELATED"/>
    <property type="match status" value="1"/>
</dbReference>
<dbReference type="GeneID" id="20705564"/>
<dbReference type="Proteomes" id="UP000001611">
    <property type="component" value="Chromosome 1"/>
</dbReference>
<evidence type="ECO:0000256" key="1">
    <source>
        <dbReference type="SAM" id="SignalP"/>
    </source>
</evidence>
<protein>
    <submittedName>
        <fullName evidence="2">Glucan endo-1,3-alpha-glucosidase agn1</fullName>
    </submittedName>
</protein>
<dbReference type="PANTHER" id="PTHR43173">
    <property type="entry name" value="ABC1 FAMILY PROTEIN"/>
    <property type="match status" value="1"/>
</dbReference>
<dbReference type="InParanoid" id="G2X2Q7"/>
<dbReference type="EMBL" id="DS572701">
    <property type="protein sequence ID" value="EGY22663.1"/>
    <property type="molecule type" value="Genomic_DNA"/>
</dbReference>
<dbReference type="InterPro" id="IPR005197">
    <property type="entry name" value="Glyco_hydro_71"/>
</dbReference>
<name>G2X2Q7_VERDV</name>
<dbReference type="OMA" id="DDACTAG"/>
<dbReference type="Pfam" id="PF03659">
    <property type="entry name" value="Glyco_hydro_71"/>
    <property type="match status" value="1"/>
</dbReference>
<gene>
    <name evidence="2" type="ORF">VDAG_04101</name>
</gene>
<dbReference type="STRING" id="498257.G2X2Q7"/>
<evidence type="ECO:0000313" key="2">
    <source>
        <dbReference type="EMBL" id="EGY22663.1"/>
    </source>
</evidence>
<feature type="signal peptide" evidence="1">
    <location>
        <begin position="1"/>
        <end position="22"/>
    </location>
</feature>
<dbReference type="eggNOG" id="ENOG502RZ85">
    <property type="taxonomic scope" value="Eukaryota"/>
</dbReference>
<sequence>MIGCRLSAGLLALALWIVQVQAKSVFAHFMLSNTAGFTVADYQREIGLAQEAHIDGFAVNFSMDEDTTDVNLPLFFTAAESKGFKLFLSFDYAGNGAWLQDTVITMIKKYAASSAYFRRGSQPLVSTFEGPKSSSDWPTIKKETGCFFIPSWSSLGAKKAVALGIADGLFSWAAWAEGPNRKNTEVDASYLDFMKGMPYMMPVAPWFYTNMPGFDKNWLWRGDHTWFDRWAHIWYLQPEFVQIISWNDYGESHYIGPLDEGQYSAFAADRGNSPFNYVRDMPHDGWRDMLPYVIDTYKNNISTVSRETLTTWYRLNPGSACSSGGTTGNTAAQHQTVYSPAELSEDRIFYSALLGSNAAATVSIGGKAQAQWAWDSIPDGGVGIYHGSVPFNGATGEVVVTLSRGGLSVKGPAITTDCSKNAGLNNWNAWVGSSKGAAVSVTPPRSLGDQVCVAGTGVKDFGAAHENFEGICSFACNYGYCPRGPCTCTKMGLKVTEPKSLNIDAWPAAGMTCTYEGLCSFSCNHNYCPTGVCTKDASLKGKCIIPQPIPEPEEPAPEVPVTQQECVSGTGQGNFGGLPSPCTCSTKGRMVQPPASKPFGYPLANLGSEYIGLCAFACSRGYCPPSACTQTRPAVPGAIFKETPLDDDGKVKDMAACKAANSGLPWKCYRKDCGIAGNIGIDPWKRWDAVMAQTTLEDMMAWWELITRIRNNGNPDIIPRWLTNMPVAVGWMWGTDHDPSQATELPEDYSCDKLGKSGCNAISCQTLTYSSVAMVELAFGNLNAFYQKYYDAVVEVENPITSNAKNMAAKFVRPQTGNWLGTLKVILGSFDTIFAFTGAGIWEKVLGTDQFSKWTSANDKATSARDSVGSAINAYEFMGGNVSDSTTYIVLAQSLSPPRPSSEQGAIDAADSVQKAAELMVKMLKDSIDNLMTFLFSGDPAGSAAMIGLLNNGLFVLNPAKDVSQGQMGTVVKKVIHARLVTNAWAADESCAPVVAVGSFERFNPQKTTNFLGSWRNDAYLKYDNKDLWVICVPSVKSIGGKTRESSTAEYPYGLPDIGKADNDWEITWQELARSAYDGWKENGEKLPFGLRKSADTATGGPDSPTFLPLQQGISTPGFWQVPVCSSKLVQDNVTWRGQKGSRKCTDIYPCCQVVCTDHKTANGGIQTVCI</sequence>